<evidence type="ECO:0008006" key="3">
    <source>
        <dbReference type="Google" id="ProtNLM"/>
    </source>
</evidence>
<organism evidence="1 2">
    <name type="scientific">Gossypium aridum</name>
    <name type="common">American cotton</name>
    <name type="synonym">Erioxylum aridum</name>
    <dbReference type="NCBI Taxonomy" id="34290"/>
    <lineage>
        <taxon>Eukaryota</taxon>
        <taxon>Viridiplantae</taxon>
        <taxon>Streptophyta</taxon>
        <taxon>Embryophyta</taxon>
        <taxon>Tracheophyta</taxon>
        <taxon>Spermatophyta</taxon>
        <taxon>Magnoliopsida</taxon>
        <taxon>eudicotyledons</taxon>
        <taxon>Gunneridae</taxon>
        <taxon>Pentapetalae</taxon>
        <taxon>rosids</taxon>
        <taxon>malvids</taxon>
        <taxon>Malvales</taxon>
        <taxon>Malvaceae</taxon>
        <taxon>Malvoideae</taxon>
        <taxon>Gossypium</taxon>
    </lineage>
</organism>
<keyword evidence="2" id="KW-1185">Reference proteome</keyword>
<accession>A0A7J8YMS3</accession>
<protein>
    <recommendedName>
        <fullName evidence="3">Reverse transcriptase zinc-binding domain-containing protein</fullName>
    </recommendedName>
</protein>
<gene>
    <name evidence="1" type="ORF">Goari_026983</name>
</gene>
<name>A0A7J8YMS3_GOSAI</name>
<reference evidence="1 2" key="1">
    <citation type="journal article" date="2019" name="Genome Biol. Evol.">
        <title>Insights into the evolution of the New World diploid cottons (Gossypium, subgenus Houzingenia) based on genome sequencing.</title>
        <authorList>
            <person name="Grover C.E."/>
            <person name="Arick M.A. 2nd"/>
            <person name="Thrash A."/>
            <person name="Conover J.L."/>
            <person name="Sanders W.S."/>
            <person name="Peterson D.G."/>
            <person name="Frelichowski J.E."/>
            <person name="Scheffler J.A."/>
            <person name="Scheffler B.E."/>
            <person name="Wendel J.F."/>
        </authorList>
    </citation>
    <scope>NUCLEOTIDE SEQUENCE [LARGE SCALE GENOMIC DNA]</scope>
    <source>
        <strain evidence="1">185</strain>
        <tissue evidence="1">Leaf</tissue>
    </source>
</reference>
<feature type="non-terminal residue" evidence="1">
    <location>
        <position position="200"/>
    </location>
</feature>
<dbReference type="AlphaFoldDB" id="A0A7J8YMS3"/>
<dbReference type="EMBL" id="JABFAA010134812">
    <property type="protein sequence ID" value="MBA0700916.1"/>
    <property type="molecule type" value="Genomic_DNA"/>
</dbReference>
<evidence type="ECO:0000313" key="2">
    <source>
        <dbReference type="Proteomes" id="UP000593577"/>
    </source>
</evidence>
<sequence>MCPAKVSPHTCSIKAEIASLKCLASARVAYSRCSISGHGYEDMLHAIRDCDAAKNEWLEFNLENHINIDWGKDNWSCFFGLLAWRIWKNRNIVTFQGVPWSIEEVIKGAYNWVQQYRSTHKGGRFGSHALREDFVGTDKWIRIRTDEAVKMEIGSLSDNMEVIRSIKESFLKRTNSDLIMRIFQLLRKRAKWAIGYVPRD</sequence>
<dbReference type="Proteomes" id="UP000593577">
    <property type="component" value="Unassembled WGS sequence"/>
</dbReference>
<comment type="caution">
    <text evidence="1">The sequence shown here is derived from an EMBL/GenBank/DDBJ whole genome shotgun (WGS) entry which is preliminary data.</text>
</comment>
<evidence type="ECO:0000313" key="1">
    <source>
        <dbReference type="EMBL" id="MBA0700916.1"/>
    </source>
</evidence>
<proteinExistence type="predicted"/>